<comment type="caution">
    <text evidence="6">The sequence shown here is derived from an EMBL/GenBank/DDBJ whole genome shotgun (WGS) entry which is preliminary data.</text>
</comment>
<dbReference type="PANTHER" id="PTHR43335">
    <property type="entry name" value="ABC TRANSPORTER, ATP-BINDING PROTEIN"/>
    <property type="match status" value="1"/>
</dbReference>
<dbReference type="CDD" id="cd03230">
    <property type="entry name" value="ABC_DR_subfamily_A"/>
    <property type="match status" value="1"/>
</dbReference>
<dbReference type="InterPro" id="IPR003439">
    <property type="entry name" value="ABC_transporter-like_ATP-bd"/>
</dbReference>
<dbReference type="AlphaFoldDB" id="A0A2N8PVY2"/>
<accession>A0A2N8PVY2</accession>
<dbReference type="Proteomes" id="UP001260773">
    <property type="component" value="Unassembled WGS sequence"/>
</dbReference>
<dbReference type="EMBL" id="JARPWH010000006">
    <property type="protein sequence ID" value="MDT2401406.1"/>
    <property type="molecule type" value="Genomic_DNA"/>
</dbReference>
<dbReference type="GO" id="GO:0016887">
    <property type="term" value="F:ATP hydrolysis activity"/>
    <property type="evidence" value="ECO:0007669"/>
    <property type="project" value="InterPro"/>
</dbReference>
<evidence type="ECO:0000313" key="7">
    <source>
        <dbReference type="Proteomes" id="UP001260773"/>
    </source>
</evidence>
<evidence type="ECO:0000313" key="6">
    <source>
        <dbReference type="EMBL" id="MDT2401406.1"/>
    </source>
</evidence>
<dbReference type="GO" id="GO:0005524">
    <property type="term" value="F:ATP binding"/>
    <property type="evidence" value="ECO:0007669"/>
    <property type="project" value="UniProtKB-KW"/>
</dbReference>
<dbReference type="RefSeq" id="WP_016180119.1">
    <property type="nucleotide sequence ID" value="NZ_CAAKOC010000172.1"/>
</dbReference>
<reference evidence="6" key="1">
    <citation type="submission" date="2023-03" db="EMBL/GenBank/DDBJ databases">
        <authorList>
            <person name="Shen W."/>
            <person name="Cai J."/>
        </authorList>
    </citation>
    <scope>NUCLEOTIDE SEQUENCE</scope>
    <source>
        <strain evidence="6">P33-2</strain>
    </source>
</reference>
<dbReference type="Gene3D" id="3.40.50.300">
    <property type="entry name" value="P-loop containing nucleotide triphosphate hydrolases"/>
    <property type="match status" value="1"/>
</dbReference>
<evidence type="ECO:0000256" key="2">
    <source>
        <dbReference type="ARBA" id="ARBA00022448"/>
    </source>
</evidence>
<evidence type="ECO:0000256" key="1">
    <source>
        <dbReference type="ARBA" id="ARBA00005417"/>
    </source>
</evidence>
<dbReference type="InterPro" id="IPR003593">
    <property type="entry name" value="AAA+_ATPase"/>
</dbReference>
<proteinExistence type="inferred from homology"/>
<organism evidence="6 7">
    <name type="scientific">Enterococcus avium</name>
    <name type="common">Streptococcus avium</name>
    <dbReference type="NCBI Taxonomy" id="33945"/>
    <lineage>
        <taxon>Bacteria</taxon>
        <taxon>Bacillati</taxon>
        <taxon>Bacillota</taxon>
        <taxon>Bacilli</taxon>
        <taxon>Lactobacillales</taxon>
        <taxon>Enterococcaceae</taxon>
        <taxon>Enterococcus</taxon>
    </lineage>
</organism>
<keyword evidence="2" id="KW-0813">Transport</keyword>
<gene>
    <name evidence="6" type="ORF">P7D43_03415</name>
</gene>
<keyword evidence="3" id="KW-0547">Nucleotide-binding</keyword>
<comment type="similarity">
    <text evidence="1">Belongs to the ABC transporter superfamily.</text>
</comment>
<sequence>MSILELKQVTKRFGSKKVLDNLNLTVPTGSIFGFVGENGAGKTTTMKMILGLEEMTSGEILVNELPVVFGDNQTNHLTGYLPDVPEFYDYMSAQEYLRFCGEITGLSKKQLKEKVPEILSLVGLKLDKRKIKGYSRGMKQRLGIAQALLNDPKLLICDEPTSALDPSGRNDFLEMLANLRGRITILFSTHILGDVERICDYVGILDQGRLAVSGSLDELKHQYAKNQIEIEFSHEADLGVFTTKLTELRNEDILNDFTFDPSKNLLILSYKQDYEEVAALVFRLFESHQIFPNTIKKIDPSLETIFLEVVQ</sequence>
<dbReference type="InterPro" id="IPR027417">
    <property type="entry name" value="P-loop_NTPase"/>
</dbReference>
<dbReference type="SMART" id="SM00382">
    <property type="entry name" value="AAA"/>
    <property type="match status" value="1"/>
</dbReference>
<dbReference type="SUPFAM" id="SSF52540">
    <property type="entry name" value="P-loop containing nucleoside triphosphate hydrolases"/>
    <property type="match status" value="1"/>
</dbReference>
<keyword evidence="4 6" id="KW-0067">ATP-binding</keyword>
<feature type="domain" description="ABC transporter" evidence="5">
    <location>
        <begin position="4"/>
        <end position="232"/>
    </location>
</feature>
<evidence type="ECO:0000256" key="4">
    <source>
        <dbReference type="ARBA" id="ARBA00022840"/>
    </source>
</evidence>
<protein>
    <submittedName>
        <fullName evidence="6">ABC transporter ATP-binding protein</fullName>
    </submittedName>
</protein>
<dbReference type="PANTHER" id="PTHR43335:SF4">
    <property type="entry name" value="ABC TRANSPORTER, ATP-BINDING PROTEIN"/>
    <property type="match status" value="1"/>
</dbReference>
<dbReference type="Pfam" id="PF00005">
    <property type="entry name" value="ABC_tran"/>
    <property type="match status" value="1"/>
</dbReference>
<evidence type="ECO:0000256" key="3">
    <source>
        <dbReference type="ARBA" id="ARBA00022741"/>
    </source>
</evidence>
<name>A0A2N8PVY2_ENTAV</name>
<dbReference type="PROSITE" id="PS50893">
    <property type="entry name" value="ABC_TRANSPORTER_2"/>
    <property type="match status" value="1"/>
</dbReference>
<evidence type="ECO:0000259" key="5">
    <source>
        <dbReference type="PROSITE" id="PS50893"/>
    </source>
</evidence>